<organism evidence="1 2">
    <name type="scientific">Tenggerimyces flavus</name>
    <dbReference type="NCBI Taxonomy" id="1708749"/>
    <lineage>
        <taxon>Bacteria</taxon>
        <taxon>Bacillati</taxon>
        <taxon>Actinomycetota</taxon>
        <taxon>Actinomycetes</taxon>
        <taxon>Propionibacteriales</taxon>
        <taxon>Nocardioidaceae</taxon>
        <taxon>Tenggerimyces</taxon>
    </lineage>
</organism>
<protein>
    <recommendedName>
        <fullName evidence="3">Dirigent protein</fullName>
    </recommendedName>
</protein>
<dbReference type="Proteomes" id="UP001595699">
    <property type="component" value="Unassembled WGS sequence"/>
</dbReference>
<sequence length="145" mass="16135">MREMPTPIFGVPVISEERAAESRLQFGRVEGDDSLRTEDVFLETDTWEHGDEVIGVLYLRETRTGAEGRVLLTATFEFFDADRTDSLSVSGPASTTAGLLNSGQLGLCSGTGRFRRVSGTVEFESRNPKRWFVQSRDDEDEVGRP</sequence>
<dbReference type="EMBL" id="JBHRZH010000037">
    <property type="protein sequence ID" value="MFC3765301.1"/>
    <property type="molecule type" value="Genomic_DNA"/>
</dbReference>
<comment type="caution">
    <text evidence="1">The sequence shown here is derived from an EMBL/GenBank/DDBJ whole genome shotgun (WGS) entry which is preliminary data.</text>
</comment>
<evidence type="ECO:0008006" key="3">
    <source>
        <dbReference type="Google" id="ProtNLM"/>
    </source>
</evidence>
<accession>A0ABV7YJE4</accession>
<evidence type="ECO:0000313" key="2">
    <source>
        <dbReference type="Proteomes" id="UP001595699"/>
    </source>
</evidence>
<evidence type="ECO:0000313" key="1">
    <source>
        <dbReference type="EMBL" id="MFC3765301.1"/>
    </source>
</evidence>
<dbReference type="RefSeq" id="WP_205121313.1">
    <property type="nucleotide sequence ID" value="NZ_JAFBCM010000001.1"/>
</dbReference>
<name>A0ABV7YJE4_9ACTN</name>
<gene>
    <name evidence="1" type="ORF">ACFOUW_31005</name>
</gene>
<reference evidence="2" key="1">
    <citation type="journal article" date="2019" name="Int. J. Syst. Evol. Microbiol.">
        <title>The Global Catalogue of Microorganisms (GCM) 10K type strain sequencing project: providing services to taxonomists for standard genome sequencing and annotation.</title>
        <authorList>
            <consortium name="The Broad Institute Genomics Platform"/>
            <consortium name="The Broad Institute Genome Sequencing Center for Infectious Disease"/>
            <person name="Wu L."/>
            <person name="Ma J."/>
        </authorList>
    </citation>
    <scope>NUCLEOTIDE SEQUENCE [LARGE SCALE GENOMIC DNA]</scope>
    <source>
        <strain evidence="2">CGMCC 4.7241</strain>
    </source>
</reference>
<keyword evidence="2" id="KW-1185">Reference proteome</keyword>
<proteinExistence type="predicted"/>